<feature type="compositionally biased region" description="Low complexity" evidence="1">
    <location>
        <begin position="412"/>
        <end position="428"/>
    </location>
</feature>
<sequence length="618" mass="67201">MQRTDHVLSPCASQRSLTSEVVEDSEPEREALRQAQKLERKRRKLAAVDVVVHSDSMAEKTSVFVVPDGSVPPSPEASSVASQINIIEISDSSTSMSEPVVTANKVIISLHSNAAGTNMSGADVTDIGIVSLYPDVAPPMPSLSDDEEIVPTLKLARFAFANSRPLQRRNSSSVAGSASNSDTQTKAPTKQAARSSSKRLAGDFSDAQLKKLLKCVSCDLAWTARKSGEQKLVHIRSCAKKNGLTDDTVRILIKRELENAPPPDAGTSKGKGKAPPAPAMATTLLEDIVRDAAPKRKGKRKEPVDALKSVAETRKNIRGRAQMLLGSDPFSEGGSFIVHTQAFTATTLTTGPEPGPTQTFGPSRLAQRQGYKLSLLGHDDSDGEPELPPATQVFAPSKLGGRTITTGGWGYASDSGGESSASTSSRRSNNLPPLFRVPSFSAREVSPKSSPRRKGNKSAAAPPSSDEWNDDDAYVHFDPDVNRGRSLEPMETIPTLKPRKPKKIAAGRATKSGKRKISDADEFVNPSLRRTTPKTKRSRKKVDDEFDEEWELGLKDKITQDHDLHLRILRYEPLDFDFFLKIATGGEPAGNRLKFKLREFLDKQAINFYGGEARKSRR</sequence>
<dbReference type="EMBL" id="JARJLG010000036">
    <property type="protein sequence ID" value="KAJ7765017.1"/>
    <property type="molecule type" value="Genomic_DNA"/>
</dbReference>
<feature type="region of interest" description="Disordered" evidence="1">
    <location>
        <begin position="1"/>
        <end position="30"/>
    </location>
</feature>
<organism evidence="2 3">
    <name type="scientific">Mycena maculata</name>
    <dbReference type="NCBI Taxonomy" id="230809"/>
    <lineage>
        <taxon>Eukaryota</taxon>
        <taxon>Fungi</taxon>
        <taxon>Dikarya</taxon>
        <taxon>Basidiomycota</taxon>
        <taxon>Agaricomycotina</taxon>
        <taxon>Agaricomycetes</taxon>
        <taxon>Agaricomycetidae</taxon>
        <taxon>Agaricales</taxon>
        <taxon>Marasmiineae</taxon>
        <taxon>Mycenaceae</taxon>
        <taxon>Mycena</taxon>
    </lineage>
</organism>
<feature type="compositionally biased region" description="Low complexity" evidence="1">
    <location>
        <begin position="347"/>
        <end position="362"/>
    </location>
</feature>
<protein>
    <submittedName>
        <fullName evidence="2">Uncharacterized protein</fullName>
    </submittedName>
</protein>
<keyword evidence="3" id="KW-1185">Reference proteome</keyword>
<dbReference type="AlphaFoldDB" id="A0AAD7JL07"/>
<dbReference type="Proteomes" id="UP001215280">
    <property type="component" value="Unassembled WGS sequence"/>
</dbReference>
<feature type="region of interest" description="Disordered" evidence="1">
    <location>
        <begin position="375"/>
        <end position="487"/>
    </location>
</feature>
<feature type="region of interest" description="Disordered" evidence="1">
    <location>
        <begin position="257"/>
        <end position="277"/>
    </location>
</feature>
<accession>A0AAD7JL07</accession>
<evidence type="ECO:0000313" key="3">
    <source>
        <dbReference type="Proteomes" id="UP001215280"/>
    </source>
</evidence>
<feature type="compositionally biased region" description="Basic and acidic residues" evidence="1">
    <location>
        <begin position="473"/>
        <end position="487"/>
    </location>
</feature>
<evidence type="ECO:0000256" key="1">
    <source>
        <dbReference type="SAM" id="MobiDB-lite"/>
    </source>
</evidence>
<evidence type="ECO:0000313" key="2">
    <source>
        <dbReference type="EMBL" id="KAJ7765017.1"/>
    </source>
</evidence>
<proteinExistence type="predicted"/>
<name>A0AAD7JL07_9AGAR</name>
<feature type="compositionally biased region" description="Low complexity" evidence="1">
    <location>
        <begin position="170"/>
        <end position="181"/>
    </location>
</feature>
<reference evidence="2" key="1">
    <citation type="submission" date="2023-03" db="EMBL/GenBank/DDBJ databases">
        <title>Massive genome expansion in bonnet fungi (Mycena s.s.) driven by repeated elements and novel gene families across ecological guilds.</title>
        <authorList>
            <consortium name="Lawrence Berkeley National Laboratory"/>
            <person name="Harder C.B."/>
            <person name="Miyauchi S."/>
            <person name="Viragh M."/>
            <person name="Kuo A."/>
            <person name="Thoen E."/>
            <person name="Andreopoulos B."/>
            <person name="Lu D."/>
            <person name="Skrede I."/>
            <person name="Drula E."/>
            <person name="Henrissat B."/>
            <person name="Morin E."/>
            <person name="Kohler A."/>
            <person name="Barry K."/>
            <person name="LaButti K."/>
            <person name="Morin E."/>
            <person name="Salamov A."/>
            <person name="Lipzen A."/>
            <person name="Mereny Z."/>
            <person name="Hegedus B."/>
            <person name="Baldrian P."/>
            <person name="Stursova M."/>
            <person name="Weitz H."/>
            <person name="Taylor A."/>
            <person name="Grigoriev I.V."/>
            <person name="Nagy L.G."/>
            <person name="Martin F."/>
            <person name="Kauserud H."/>
        </authorList>
    </citation>
    <scope>NUCLEOTIDE SEQUENCE</scope>
    <source>
        <strain evidence="2">CBHHK188m</strain>
    </source>
</reference>
<feature type="region of interest" description="Disordered" evidence="1">
    <location>
        <begin position="169"/>
        <end position="200"/>
    </location>
</feature>
<gene>
    <name evidence="2" type="ORF">DFH07DRAFT_955848</name>
</gene>
<feature type="compositionally biased region" description="Polar residues" evidence="1">
    <location>
        <begin position="182"/>
        <end position="195"/>
    </location>
</feature>
<comment type="caution">
    <text evidence="2">The sequence shown here is derived from an EMBL/GenBank/DDBJ whole genome shotgun (WGS) entry which is preliminary data.</text>
</comment>
<feature type="region of interest" description="Disordered" evidence="1">
    <location>
        <begin position="347"/>
        <end position="366"/>
    </location>
</feature>